<sequence>MSVQTQLDPQGAVYPWYQRNALAAGLNPCVAIGGFIAAWVVYFAIVALVPTVQGFSTAARAVLATTGWVMVIWITDALPKSISGLMIPVMLSISGALPNPADAFSGFSSNEAYLCLGAFILAGVMQVTGVDKRIALSILARVKPKVPNLLSGFFLAHAVSALFVPATVARAGMYLPIVQGVNRLMGETPEEKRVRKALAMAGIGFGAVFAAPIFLTGHMCNVIMANLLNTKANAGISWGGWFWLHCPMLGMFPLMWWWVVRHFKLAGMDIAGGTAKIKQENETLGPVNAVEKMVLACFSFAVLLWATGDYHKIQTGIVTLIAVSSVFIPGLLPLDWKKVQQKTIWGTWLLLAGALCLVTAFSKTGLDKFLAARMVDWVPDWGWLGALLFVMITIQILRLGIISNVGAVTLMAPIVFAMAPLLKLNSVAFTLAVLNVDTYAMILPMEVTACLVAYASDEFSFREFMQAGTPLTLLAIVYIAFVMVPWWAFNGYPMWQP</sequence>
<feature type="transmembrane region" description="Helical" evidence="8">
    <location>
        <begin position="381"/>
        <end position="401"/>
    </location>
</feature>
<dbReference type="PANTHER" id="PTHR10283">
    <property type="entry name" value="SOLUTE CARRIER FAMILY 13 MEMBER"/>
    <property type="match status" value="1"/>
</dbReference>
<dbReference type="GO" id="GO:1905039">
    <property type="term" value="P:carboxylic acid transmembrane transport"/>
    <property type="evidence" value="ECO:0007669"/>
    <property type="project" value="UniProtKB-ARBA"/>
</dbReference>
<feature type="transmembrane region" description="Helical" evidence="8">
    <location>
        <begin position="150"/>
        <end position="177"/>
    </location>
</feature>
<evidence type="ECO:0000256" key="6">
    <source>
        <dbReference type="ARBA" id="ARBA00023136"/>
    </source>
</evidence>
<feature type="transmembrane region" description="Helical" evidence="8">
    <location>
        <begin position="57"/>
        <end position="75"/>
    </location>
</feature>
<dbReference type="NCBIfam" id="TIGR00785">
    <property type="entry name" value="dass"/>
    <property type="match status" value="1"/>
</dbReference>
<dbReference type="GO" id="GO:0005886">
    <property type="term" value="C:plasma membrane"/>
    <property type="evidence" value="ECO:0007669"/>
    <property type="project" value="TreeGrafter"/>
</dbReference>
<proteinExistence type="inferred from homology"/>
<organism evidence="9 10">
    <name type="scientific">Anaerospora hongkongensis</name>
    <dbReference type="NCBI Taxonomy" id="244830"/>
    <lineage>
        <taxon>Bacteria</taxon>
        <taxon>Bacillati</taxon>
        <taxon>Bacillota</taxon>
        <taxon>Negativicutes</taxon>
        <taxon>Selenomonadales</taxon>
        <taxon>Sporomusaceae</taxon>
        <taxon>Anaerospora</taxon>
    </lineage>
</organism>
<dbReference type="OrthoDB" id="9156049at2"/>
<evidence type="ECO:0000256" key="4">
    <source>
        <dbReference type="ARBA" id="ARBA00022692"/>
    </source>
</evidence>
<dbReference type="Pfam" id="PF00939">
    <property type="entry name" value="Na_sulph_symp"/>
    <property type="match status" value="1"/>
</dbReference>
<gene>
    <name evidence="9" type="ORF">EV210_106166</name>
</gene>
<accession>A0A4R1PYU2</accession>
<name>A0A4R1PYU2_9FIRM</name>
<dbReference type="RefSeq" id="WP_132079658.1">
    <property type="nucleotide sequence ID" value="NZ_SLUI01000006.1"/>
</dbReference>
<keyword evidence="5 8" id="KW-1133">Transmembrane helix</keyword>
<evidence type="ECO:0000256" key="7">
    <source>
        <dbReference type="ARBA" id="ARBA00031174"/>
    </source>
</evidence>
<dbReference type="PANTHER" id="PTHR10283:SF82">
    <property type="entry name" value="SOLUTE CARRIER FAMILY 13 MEMBER 2"/>
    <property type="match status" value="1"/>
</dbReference>
<dbReference type="EMBL" id="SLUI01000006">
    <property type="protein sequence ID" value="TCL37297.1"/>
    <property type="molecule type" value="Genomic_DNA"/>
</dbReference>
<evidence type="ECO:0000256" key="5">
    <source>
        <dbReference type="ARBA" id="ARBA00022989"/>
    </source>
</evidence>
<evidence type="ECO:0000313" key="9">
    <source>
        <dbReference type="EMBL" id="TCL37297.1"/>
    </source>
</evidence>
<comment type="similarity">
    <text evidence="2">Belongs to the SLC13A/DASS transporter (TC 2.A.47) family. NADC subfamily.</text>
</comment>
<feature type="transmembrane region" description="Helical" evidence="8">
    <location>
        <begin position="112"/>
        <end position="130"/>
    </location>
</feature>
<evidence type="ECO:0000256" key="1">
    <source>
        <dbReference type="ARBA" id="ARBA00004141"/>
    </source>
</evidence>
<dbReference type="InterPro" id="IPR001898">
    <property type="entry name" value="SLC13A/DASS"/>
</dbReference>
<comment type="caution">
    <text evidence="9">The sequence shown here is derived from an EMBL/GenBank/DDBJ whole genome shotgun (WGS) entry which is preliminary data.</text>
</comment>
<feature type="transmembrane region" description="Helical" evidence="8">
    <location>
        <begin position="81"/>
        <end position="100"/>
    </location>
</feature>
<evidence type="ECO:0000256" key="3">
    <source>
        <dbReference type="ARBA" id="ARBA00020150"/>
    </source>
</evidence>
<reference evidence="9 10" key="1">
    <citation type="submission" date="2019-03" db="EMBL/GenBank/DDBJ databases">
        <title>Genomic Encyclopedia of Type Strains, Phase IV (KMG-IV): sequencing the most valuable type-strain genomes for metagenomic binning, comparative biology and taxonomic classification.</title>
        <authorList>
            <person name="Goeker M."/>
        </authorList>
    </citation>
    <scope>NUCLEOTIDE SEQUENCE [LARGE SCALE GENOMIC DNA]</scope>
    <source>
        <strain evidence="9 10">DSM 15969</strain>
    </source>
</reference>
<feature type="transmembrane region" description="Helical" evidence="8">
    <location>
        <begin position="438"/>
        <end position="455"/>
    </location>
</feature>
<feature type="transmembrane region" description="Helical" evidence="8">
    <location>
        <begin position="408"/>
        <end position="432"/>
    </location>
</feature>
<feature type="transmembrane region" description="Helical" evidence="8">
    <location>
        <begin position="240"/>
        <end position="260"/>
    </location>
</feature>
<dbReference type="Proteomes" id="UP000295063">
    <property type="component" value="Unassembled WGS sequence"/>
</dbReference>
<feature type="transmembrane region" description="Helical" evidence="8">
    <location>
        <begin position="344"/>
        <end position="361"/>
    </location>
</feature>
<feature type="transmembrane region" description="Helical" evidence="8">
    <location>
        <begin position="313"/>
        <end position="332"/>
    </location>
</feature>
<dbReference type="GO" id="GO:0008514">
    <property type="term" value="F:organic anion transmembrane transporter activity"/>
    <property type="evidence" value="ECO:0007669"/>
    <property type="project" value="UniProtKB-ARBA"/>
</dbReference>
<feature type="transmembrane region" description="Helical" evidence="8">
    <location>
        <begin position="467"/>
        <end position="489"/>
    </location>
</feature>
<keyword evidence="4 8" id="KW-0812">Transmembrane</keyword>
<feature type="transmembrane region" description="Helical" evidence="8">
    <location>
        <begin position="198"/>
        <end position="228"/>
    </location>
</feature>
<keyword evidence="10" id="KW-1185">Reference proteome</keyword>
<protein>
    <recommendedName>
        <fullName evidence="3">Sodium-dependent dicarboxylate transporter SdcS</fullName>
    </recommendedName>
    <alternativeName>
        <fullName evidence="7">Na(+)/dicarboxylate symporter</fullName>
    </alternativeName>
</protein>
<evidence type="ECO:0000313" key="10">
    <source>
        <dbReference type="Proteomes" id="UP000295063"/>
    </source>
</evidence>
<keyword evidence="6 8" id="KW-0472">Membrane</keyword>
<feature type="transmembrane region" description="Helical" evidence="8">
    <location>
        <begin position="20"/>
        <end position="45"/>
    </location>
</feature>
<evidence type="ECO:0000256" key="8">
    <source>
        <dbReference type="SAM" id="Phobius"/>
    </source>
</evidence>
<dbReference type="AlphaFoldDB" id="A0A4R1PYU2"/>
<evidence type="ECO:0000256" key="2">
    <source>
        <dbReference type="ARBA" id="ARBA00006772"/>
    </source>
</evidence>
<comment type="subcellular location">
    <subcellularLocation>
        <location evidence="1">Membrane</location>
        <topology evidence="1">Multi-pass membrane protein</topology>
    </subcellularLocation>
</comment>